<keyword evidence="6 11" id="KW-0479">Metal-binding</keyword>
<dbReference type="GO" id="GO:0005576">
    <property type="term" value="C:extracellular region"/>
    <property type="evidence" value="ECO:0007669"/>
    <property type="project" value="UniProtKB-SubCell"/>
</dbReference>
<evidence type="ECO:0000256" key="4">
    <source>
        <dbReference type="ARBA" id="ARBA00012462"/>
    </source>
</evidence>
<evidence type="ECO:0000256" key="3">
    <source>
        <dbReference type="ARBA" id="ARBA00004239"/>
    </source>
</evidence>
<dbReference type="OMA" id="EQITPIC"/>
<feature type="signal peptide" evidence="12">
    <location>
        <begin position="1"/>
        <end position="20"/>
    </location>
</feature>
<feature type="chain" id="PRO_5008888981" description="tripeptidyl-peptidase II" evidence="12">
    <location>
        <begin position="21"/>
        <end position="625"/>
    </location>
</feature>
<evidence type="ECO:0000313" key="15">
    <source>
        <dbReference type="Proteomes" id="UP000092993"/>
    </source>
</evidence>
<dbReference type="InterPro" id="IPR000209">
    <property type="entry name" value="Peptidase_S8/S53_dom"/>
</dbReference>
<name>A0A1C7M6U1_GRIFR</name>
<dbReference type="GO" id="GO:0008240">
    <property type="term" value="F:tripeptidyl-peptidase activity"/>
    <property type="evidence" value="ECO:0007669"/>
    <property type="project" value="TreeGrafter"/>
</dbReference>
<evidence type="ECO:0000256" key="1">
    <source>
        <dbReference type="ARBA" id="ARBA00001910"/>
    </source>
</evidence>
<feature type="active site" description="Charge relay system" evidence="11">
    <location>
        <position position="309"/>
    </location>
</feature>
<feature type="binding site" evidence="11">
    <location>
        <position position="604"/>
    </location>
    <ligand>
        <name>Ca(2+)</name>
        <dbReference type="ChEBI" id="CHEBI:29108"/>
    </ligand>
</feature>
<evidence type="ECO:0000256" key="8">
    <source>
        <dbReference type="ARBA" id="ARBA00022825"/>
    </source>
</evidence>
<keyword evidence="8 11" id="KW-0720">Serine protease</keyword>
<dbReference type="InterPro" id="IPR030400">
    <property type="entry name" value="Sedolisin_dom"/>
</dbReference>
<comment type="function">
    <text evidence="2">Secreted tripeptidyl-peptidase which degrades proteins at acidic pHs and is involved in virulence.</text>
</comment>
<evidence type="ECO:0000256" key="2">
    <source>
        <dbReference type="ARBA" id="ARBA00002451"/>
    </source>
</evidence>
<keyword evidence="5 11" id="KW-0645">Protease</keyword>
<proteinExistence type="predicted"/>
<comment type="subcellular location">
    <subcellularLocation>
        <location evidence="3">Secreted</location>
        <location evidence="3">Extracellular space</location>
    </subcellularLocation>
</comment>
<dbReference type="CDD" id="cd11377">
    <property type="entry name" value="Pro-peptidase_S53"/>
    <property type="match status" value="1"/>
</dbReference>
<dbReference type="SMART" id="SM00944">
    <property type="entry name" value="Pro-kuma_activ"/>
    <property type="match status" value="1"/>
</dbReference>
<evidence type="ECO:0000259" key="13">
    <source>
        <dbReference type="PROSITE" id="PS51695"/>
    </source>
</evidence>
<evidence type="ECO:0000256" key="12">
    <source>
        <dbReference type="SAM" id="SignalP"/>
    </source>
</evidence>
<feature type="binding site" evidence="11">
    <location>
        <position position="602"/>
    </location>
    <ligand>
        <name>Ca(2+)</name>
        <dbReference type="ChEBI" id="CHEBI:29108"/>
    </ligand>
</feature>
<gene>
    <name evidence="14" type="primary">aorO_2</name>
    <name evidence="14" type="ORF">A0H81_07533</name>
</gene>
<dbReference type="CDD" id="cd04056">
    <property type="entry name" value="Peptidases_S53"/>
    <property type="match status" value="1"/>
</dbReference>
<evidence type="ECO:0000256" key="11">
    <source>
        <dbReference type="PROSITE-ProRule" id="PRU01032"/>
    </source>
</evidence>
<dbReference type="OrthoDB" id="409122at2759"/>
<protein>
    <recommendedName>
        <fullName evidence="4">tripeptidyl-peptidase II</fullName>
        <ecNumber evidence="4">3.4.14.10</ecNumber>
    </recommendedName>
</protein>
<dbReference type="EC" id="3.4.14.10" evidence="4"/>
<feature type="domain" description="Peptidase S53" evidence="13">
    <location>
        <begin position="232"/>
        <end position="624"/>
    </location>
</feature>
<dbReference type="Pfam" id="PF09286">
    <property type="entry name" value="Pro-kuma_activ"/>
    <property type="match status" value="1"/>
</dbReference>
<organism evidence="14 15">
    <name type="scientific">Grifola frondosa</name>
    <name type="common">Maitake</name>
    <name type="synonym">Polyporus frondosus</name>
    <dbReference type="NCBI Taxonomy" id="5627"/>
    <lineage>
        <taxon>Eukaryota</taxon>
        <taxon>Fungi</taxon>
        <taxon>Dikarya</taxon>
        <taxon>Basidiomycota</taxon>
        <taxon>Agaricomycotina</taxon>
        <taxon>Agaricomycetes</taxon>
        <taxon>Polyporales</taxon>
        <taxon>Grifolaceae</taxon>
        <taxon>Grifola</taxon>
    </lineage>
</organism>
<dbReference type="PANTHER" id="PTHR14218:SF19">
    <property type="entry name" value="SERINE PROTEASE AORO, PUTATIVE (AFU_ORTHOLOGUE AFUA_6G10250)-RELATED"/>
    <property type="match status" value="1"/>
</dbReference>
<evidence type="ECO:0000256" key="6">
    <source>
        <dbReference type="ARBA" id="ARBA00022723"/>
    </source>
</evidence>
<dbReference type="Gene3D" id="3.40.50.200">
    <property type="entry name" value="Peptidase S8/S53 domain"/>
    <property type="match status" value="1"/>
</dbReference>
<dbReference type="InterPro" id="IPR050819">
    <property type="entry name" value="Tripeptidyl-peptidase_I"/>
</dbReference>
<dbReference type="SUPFAM" id="SSF54897">
    <property type="entry name" value="Protease propeptides/inhibitors"/>
    <property type="match status" value="1"/>
</dbReference>
<dbReference type="GO" id="GO:0004252">
    <property type="term" value="F:serine-type endopeptidase activity"/>
    <property type="evidence" value="ECO:0007669"/>
    <property type="project" value="UniProtKB-UniRule"/>
</dbReference>
<accession>A0A1C7M6U1</accession>
<dbReference type="GO" id="GO:0046872">
    <property type="term" value="F:metal ion binding"/>
    <property type="evidence" value="ECO:0007669"/>
    <property type="project" value="UniProtKB-UniRule"/>
</dbReference>
<evidence type="ECO:0000256" key="10">
    <source>
        <dbReference type="ARBA" id="ARBA00023145"/>
    </source>
</evidence>
<comment type="catalytic activity">
    <reaction evidence="1">
        <text>Release of an N-terminal tripeptide from a polypeptide.</text>
        <dbReference type="EC" id="3.4.14.10"/>
    </reaction>
</comment>
<feature type="active site" description="Charge relay system" evidence="11">
    <location>
        <position position="540"/>
    </location>
</feature>
<keyword evidence="15" id="KW-1185">Reference proteome</keyword>
<feature type="binding site" evidence="11">
    <location>
        <position position="584"/>
    </location>
    <ligand>
        <name>Ca(2+)</name>
        <dbReference type="ChEBI" id="CHEBI:29108"/>
    </ligand>
</feature>
<dbReference type="EMBL" id="LUGG01000009">
    <property type="protein sequence ID" value="OBZ72683.1"/>
    <property type="molecule type" value="Genomic_DNA"/>
</dbReference>
<evidence type="ECO:0000256" key="5">
    <source>
        <dbReference type="ARBA" id="ARBA00022670"/>
    </source>
</evidence>
<keyword evidence="9 11" id="KW-0106">Calcium</keyword>
<dbReference type="SUPFAM" id="SSF52743">
    <property type="entry name" value="Subtilisin-like"/>
    <property type="match status" value="1"/>
</dbReference>
<feature type="active site" description="Charge relay system" evidence="11">
    <location>
        <position position="313"/>
    </location>
</feature>
<sequence length="625" mass="67446">MLLTTRVLLALALEFTLAFALPSGSEHSPRIVHESRRSLPEGWTPVRRAEPLTTLPFRVALVQSNLESIEDYLLEVSHPDSPSYGNHWSAAKVAETFRPSAESVDVVRAWLVDSGIDAQRVKLSASGGWLHANVTVEEAERILDTKYYIYEHSEHDLEHIACDNTYHLPERVSKHVELITPTLHFDLKVKRGPAMKRSAAKNVGQPGFGPVSPKTTGKIQTIFNELEHCNEQITPICLRALYNFVYTPFAASKNSIGIVEYTPQAYLPSDLDIFFTNFSKSQIGQRPTLVSIDGGTIDVPYEGFGYNGESDLDLQYAMSLVGKEQNVTLYQAGDDVVGASFNNFLDALDGSYCTFEGGNDPNWDAPYPDPYNGGYEGPNQCGGITPAHVISTSYSYNEYELTPFYMQRQCAEYAKLGLMGVTVLYSSGDYGVAGYSGVCLDADGNPSSSGSSFAPSFPGTCPYITSVGATQVNPGAKVTDPESACEQKSAVDTYLSNYPPSYPTGTYNTSGSRAYPDLSANGANYVVAIDGGYELVYGTSASSPVTAAILSAVNDARLAIGRKPIGFINPAIYTAAFKHAFNDITNGTNPGCGTVGFPAQPGWDPVTGVGTPNFPLLLAAFLLLP</sequence>
<evidence type="ECO:0000256" key="7">
    <source>
        <dbReference type="ARBA" id="ARBA00022801"/>
    </source>
</evidence>
<dbReference type="STRING" id="5627.A0A1C7M6U1"/>
<keyword evidence="7 11" id="KW-0378">Hydrolase</keyword>
<comment type="caution">
    <text evidence="14">The sequence shown here is derived from an EMBL/GenBank/DDBJ whole genome shotgun (WGS) entry which is preliminary data.</text>
</comment>
<keyword evidence="12" id="KW-0732">Signal</keyword>
<dbReference type="Proteomes" id="UP000092993">
    <property type="component" value="Unassembled WGS sequence"/>
</dbReference>
<dbReference type="InterPro" id="IPR015366">
    <property type="entry name" value="S53_propep"/>
</dbReference>
<evidence type="ECO:0000313" key="14">
    <source>
        <dbReference type="EMBL" id="OBZ72683.1"/>
    </source>
</evidence>
<evidence type="ECO:0000256" key="9">
    <source>
        <dbReference type="ARBA" id="ARBA00022837"/>
    </source>
</evidence>
<keyword evidence="10" id="KW-0865">Zymogen</keyword>
<comment type="cofactor">
    <cofactor evidence="11">
        <name>Ca(2+)</name>
        <dbReference type="ChEBI" id="CHEBI:29108"/>
    </cofactor>
    <text evidence="11">Binds 1 Ca(2+) ion per subunit.</text>
</comment>
<dbReference type="PROSITE" id="PS51695">
    <property type="entry name" value="SEDOLISIN"/>
    <property type="match status" value="1"/>
</dbReference>
<dbReference type="InterPro" id="IPR036852">
    <property type="entry name" value="Peptidase_S8/S53_dom_sf"/>
</dbReference>
<dbReference type="Pfam" id="PF00082">
    <property type="entry name" value="Peptidase_S8"/>
    <property type="match status" value="1"/>
</dbReference>
<dbReference type="GO" id="GO:0006508">
    <property type="term" value="P:proteolysis"/>
    <property type="evidence" value="ECO:0007669"/>
    <property type="project" value="UniProtKB-KW"/>
</dbReference>
<reference evidence="14 15" key="1">
    <citation type="submission" date="2016-03" db="EMBL/GenBank/DDBJ databases">
        <title>Whole genome sequencing of Grifola frondosa 9006-11.</title>
        <authorList>
            <person name="Min B."/>
            <person name="Park H."/>
            <person name="Kim J.-G."/>
            <person name="Cho H."/>
            <person name="Oh Y.-L."/>
            <person name="Kong W.-S."/>
            <person name="Choi I.-G."/>
        </authorList>
    </citation>
    <scope>NUCLEOTIDE SEQUENCE [LARGE SCALE GENOMIC DNA]</scope>
    <source>
        <strain evidence="14 15">9006-11</strain>
    </source>
</reference>
<dbReference type="AlphaFoldDB" id="A0A1C7M6U1"/>
<dbReference type="PANTHER" id="PTHR14218">
    <property type="entry name" value="PROTEASE S8 TRIPEPTIDYL PEPTIDASE I CLN2"/>
    <property type="match status" value="1"/>
</dbReference>
<feature type="binding site" evidence="11">
    <location>
        <position position="583"/>
    </location>
    <ligand>
        <name>Ca(2+)</name>
        <dbReference type="ChEBI" id="CHEBI:29108"/>
    </ligand>
</feature>